<dbReference type="EC" id="3.1.12.1" evidence="3 13"/>
<name>A0A5C5WAH1_9PLAN</name>
<keyword evidence="5 13" id="KW-0540">Nuclease</keyword>
<keyword evidence="10 13" id="KW-0411">Iron-sulfur</keyword>
<dbReference type="InterPro" id="IPR022765">
    <property type="entry name" value="Dna2/Cas4_DUF83"/>
</dbReference>
<evidence type="ECO:0000259" key="14">
    <source>
        <dbReference type="Pfam" id="PF01930"/>
    </source>
</evidence>
<dbReference type="InterPro" id="IPR011604">
    <property type="entry name" value="PDDEXK-like_dom_sf"/>
</dbReference>
<dbReference type="Pfam" id="PF01930">
    <property type="entry name" value="Cas_Cas4"/>
    <property type="match status" value="1"/>
</dbReference>
<evidence type="ECO:0000256" key="2">
    <source>
        <dbReference type="ARBA" id="ARBA00009189"/>
    </source>
</evidence>
<keyword evidence="6 13" id="KW-0479">Metal-binding</keyword>
<evidence type="ECO:0000256" key="8">
    <source>
        <dbReference type="ARBA" id="ARBA00022839"/>
    </source>
</evidence>
<feature type="domain" description="DUF83" evidence="14">
    <location>
        <begin position="109"/>
        <end position="209"/>
    </location>
</feature>
<keyword evidence="16" id="KW-1185">Reference proteome</keyword>
<dbReference type="GO" id="GO:0051536">
    <property type="term" value="F:iron-sulfur cluster binding"/>
    <property type="evidence" value="ECO:0007669"/>
    <property type="project" value="UniProtKB-KW"/>
</dbReference>
<evidence type="ECO:0000256" key="13">
    <source>
        <dbReference type="RuleBase" id="RU365022"/>
    </source>
</evidence>
<dbReference type="AlphaFoldDB" id="A0A5C5WAH1"/>
<dbReference type="Gene3D" id="3.90.320.10">
    <property type="match status" value="1"/>
</dbReference>
<evidence type="ECO:0000256" key="1">
    <source>
        <dbReference type="ARBA" id="ARBA00001966"/>
    </source>
</evidence>
<evidence type="ECO:0000256" key="4">
    <source>
        <dbReference type="ARBA" id="ARBA00020049"/>
    </source>
</evidence>
<comment type="cofactor">
    <cofactor evidence="1">
        <name>[4Fe-4S] cluster</name>
        <dbReference type="ChEBI" id="CHEBI:49883"/>
    </cofactor>
</comment>
<gene>
    <name evidence="15" type="ORF">KOR42_41710</name>
</gene>
<accession>A0A5C5WAH1</accession>
<keyword evidence="11 13" id="KW-0051">Antiviral defense</keyword>
<dbReference type="NCBIfam" id="TIGR00372">
    <property type="entry name" value="cas4"/>
    <property type="match status" value="1"/>
</dbReference>
<proteinExistence type="inferred from homology"/>
<dbReference type="InterPro" id="IPR051827">
    <property type="entry name" value="Cas4_exonuclease"/>
</dbReference>
<dbReference type="PANTHER" id="PTHR36531:SF6">
    <property type="entry name" value="DNA REPLICATION ATP-DEPENDENT HELICASE_NUCLEASE DNA2"/>
    <property type="match status" value="1"/>
</dbReference>
<dbReference type="OrthoDB" id="9781776at2"/>
<keyword evidence="7 13" id="KW-0378">Hydrolase</keyword>
<comment type="function">
    <text evidence="13">CRISPR (clustered regularly interspaced short palindromic repeat) is an adaptive immune system that provides protection against mobile genetic elements (viruses, transposable elements and conjugative plasmids). CRISPR clusters contain sequences complementary to antecedent mobile elements and target invading nucleic acids. CRISPR clusters are transcribed and processed into CRISPR RNA (crRNA).</text>
</comment>
<reference evidence="15 16" key="1">
    <citation type="submission" date="2019-02" db="EMBL/GenBank/DDBJ databases">
        <title>Deep-cultivation of Planctomycetes and their phenomic and genomic characterization uncovers novel biology.</title>
        <authorList>
            <person name="Wiegand S."/>
            <person name="Jogler M."/>
            <person name="Boedeker C."/>
            <person name="Pinto D."/>
            <person name="Vollmers J."/>
            <person name="Rivas-Marin E."/>
            <person name="Kohn T."/>
            <person name="Peeters S.H."/>
            <person name="Heuer A."/>
            <person name="Rast P."/>
            <person name="Oberbeckmann S."/>
            <person name="Bunk B."/>
            <person name="Jeske O."/>
            <person name="Meyerdierks A."/>
            <person name="Storesund J.E."/>
            <person name="Kallscheuer N."/>
            <person name="Luecker S."/>
            <person name="Lage O.M."/>
            <person name="Pohl T."/>
            <person name="Merkel B.J."/>
            <person name="Hornburger P."/>
            <person name="Mueller R.-W."/>
            <person name="Bruemmer F."/>
            <person name="Labrenz M."/>
            <person name="Spormann A.M."/>
            <person name="Op Den Camp H."/>
            <person name="Overmann J."/>
            <person name="Amann R."/>
            <person name="Jetten M.S.M."/>
            <person name="Mascher T."/>
            <person name="Medema M.H."/>
            <person name="Devos D.P."/>
            <person name="Kaster A.-K."/>
            <person name="Ovreas L."/>
            <person name="Rohde M."/>
            <person name="Galperin M.Y."/>
            <person name="Jogler C."/>
        </authorList>
    </citation>
    <scope>NUCLEOTIDE SEQUENCE [LARGE SCALE GENOMIC DNA]</scope>
    <source>
        <strain evidence="15 16">KOR42</strain>
    </source>
</reference>
<dbReference type="InterPro" id="IPR013343">
    <property type="entry name" value="CRISPR-assoc_prot_Cas4"/>
</dbReference>
<protein>
    <recommendedName>
        <fullName evidence="4 13">CRISPR-associated exonuclease Cas4</fullName>
        <ecNumber evidence="3 13">3.1.12.1</ecNumber>
    </recommendedName>
</protein>
<keyword evidence="8 13" id="KW-0269">Exonuclease</keyword>
<evidence type="ECO:0000256" key="5">
    <source>
        <dbReference type="ARBA" id="ARBA00022722"/>
    </source>
</evidence>
<comment type="similarity">
    <text evidence="2 13">Belongs to the CRISPR-associated exonuclease Cas4 family.</text>
</comment>
<comment type="cofactor">
    <cofactor evidence="13">
        <name>iron-sulfur cluster</name>
        <dbReference type="ChEBI" id="CHEBI:30408"/>
    </cofactor>
</comment>
<dbReference type="RefSeq" id="WP_146511559.1">
    <property type="nucleotide sequence ID" value="NZ_SIHI01000024.1"/>
</dbReference>
<dbReference type="PANTHER" id="PTHR36531">
    <property type="entry name" value="CRISPR-ASSOCIATED EXONUCLEASE CAS4"/>
    <property type="match status" value="1"/>
</dbReference>
<organism evidence="15 16">
    <name type="scientific">Thalassoglobus neptunius</name>
    <dbReference type="NCBI Taxonomy" id="1938619"/>
    <lineage>
        <taxon>Bacteria</taxon>
        <taxon>Pseudomonadati</taxon>
        <taxon>Planctomycetota</taxon>
        <taxon>Planctomycetia</taxon>
        <taxon>Planctomycetales</taxon>
        <taxon>Planctomycetaceae</taxon>
        <taxon>Thalassoglobus</taxon>
    </lineage>
</organism>
<dbReference type="Proteomes" id="UP000317243">
    <property type="component" value="Unassembled WGS sequence"/>
</dbReference>
<comment type="caution">
    <text evidence="15">The sequence shown here is derived from an EMBL/GenBank/DDBJ whole genome shotgun (WGS) entry which is preliminary data.</text>
</comment>
<keyword evidence="12 13" id="KW-0464">Manganese</keyword>
<comment type="cofactor">
    <cofactor evidence="13">
        <name>Mg(2+)</name>
        <dbReference type="ChEBI" id="CHEBI:18420"/>
    </cofactor>
    <cofactor evidence="13">
        <name>Mn(2+)</name>
        <dbReference type="ChEBI" id="CHEBI:29035"/>
    </cofactor>
    <text evidence="13">Mg(2+) or Mn(2+) required for ssDNA cleavage activity.</text>
</comment>
<dbReference type="GO" id="GO:0004527">
    <property type="term" value="F:exonuclease activity"/>
    <property type="evidence" value="ECO:0007669"/>
    <property type="project" value="UniProtKB-KW"/>
</dbReference>
<dbReference type="EMBL" id="SIHI01000024">
    <property type="protein sequence ID" value="TWT47059.1"/>
    <property type="molecule type" value="Genomic_DNA"/>
</dbReference>
<evidence type="ECO:0000313" key="15">
    <source>
        <dbReference type="EMBL" id="TWT47059.1"/>
    </source>
</evidence>
<dbReference type="GO" id="GO:0051607">
    <property type="term" value="P:defense response to virus"/>
    <property type="evidence" value="ECO:0007669"/>
    <property type="project" value="UniProtKB-KW"/>
</dbReference>
<evidence type="ECO:0000313" key="16">
    <source>
        <dbReference type="Proteomes" id="UP000317243"/>
    </source>
</evidence>
<sequence length="229" mass="26102">MYSEDDLLPISALQHLLFCERQCALIHVERLWAENRFTAEGNHLHEKAHTGKPETRNGVRITCSLPLHSNTLGLVGQADVVEWEPPASQRISGKRLVDVLKAATPEDRQQWRVTPIEYKRGKPKQNNCDRVQLCAQAICLEEMLDVKIEQGELFYGSKRRRVTVNCDEALREITLHAAQRLHHIIDHRLTPPAIREKKCDSCSLLNLCLPDAIAPNRSVNDYLSEIANF</sequence>
<dbReference type="GO" id="GO:0046872">
    <property type="term" value="F:metal ion binding"/>
    <property type="evidence" value="ECO:0007669"/>
    <property type="project" value="UniProtKB-KW"/>
</dbReference>
<evidence type="ECO:0000256" key="7">
    <source>
        <dbReference type="ARBA" id="ARBA00022801"/>
    </source>
</evidence>
<evidence type="ECO:0000256" key="9">
    <source>
        <dbReference type="ARBA" id="ARBA00023004"/>
    </source>
</evidence>
<keyword evidence="9 13" id="KW-0408">Iron</keyword>
<evidence type="ECO:0000256" key="12">
    <source>
        <dbReference type="ARBA" id="ARBA00023211"/>
    </source>
</evidence>
<evidence type="ECO:0000256" key="3">
    <source>
        <dbReference type="ARBA" id="ARBA00012768"/>
    </source>
</evidence>
<evidence type="ECO:0000256" key="10">
    <source>
        <dbReference type="ARBA" id="ARBA00023014"/>
    </source>
</evidence>
<evidence type="ECO:0000256" key="6">
    <source>
        <dbReference type="ARBA" id="ARBA00022723"/>
    </source>
</evidence>
<evidence type="ECO:0000256" key="11">
    <source>
        <dbReference type="ARBA" id="ARBA00023118"/>
    </source>
</evidence>